<accession>A0A8S0SNR8</accession>
<proteinExistence type="predicted"/>
<organism evidence="1 2">
    <name type="scientific">Olea europaea subsp. europaea</name>
    <dbReference type="NCBI Taxonomy" id="158383"/>
    <lineage>
        <taxon>Eukaryota</taxon>
        <taxon>Viridiplantae</taxon>
        <taxon>Streptophyta</taxon>
        <taxon>Embryophyta</taxon>
        <taxon>Tracheophyta</taxon>
        <taxon>Spermatophyta</taxon>
        <taxon>Magnoliopsida</taxon>
        <taxon>eudicotyledons</taxon>
        <taxon>Gunneridae</taxon>
        <taxon>Pentapetalae</taxon>
        <taxon>asterids</taxon>
        <taxon>lamiids</taxon>
        <taxon>Lamiales</taxon>
        <taxon>Oleaceae</taxon>
        <taxon>Oleeae</taxon>
        <taxon>Olea</taxon>
    </lineage>
</organism>
<dbReference type="Gramene" id="OE9A031230T1">
    <property type="protein sequence ID" value="OE9A031230C1"/>
    <property type="gene ID" value="OE9A031230"/>
</dbReference>
<protein>
    <submittedName>
        <fullName evidence="1">Uncharacterized protein</fullName>
    </submittedName>
</protein>
<evidence type="ECO:0000313" key="1">
    <source>
        <dbReference type="EMBL" id="CAA2994220.1"/>
    </source>
</evidence>
<sequence>MIETPSAATECTLSKYSTFPLFQQEAWPLFVESWTPQPIFSDQICKNSVYIHISERQSRTHHKY</sequence>
<comment type="caution">
    <text evidence="1">The sequence shown here is derived from an EMBL/GenBank/DDBJ whole genome shotgun (WGS) entry which is preliminary data.</text>
</comment>
<gene>
    <name evidence="1" type="ORF">OLEA9_A031230</name>
</gene>
<name>A0A8S0SNR8_OLEEU</name>
<reference evidence="1 2" key="1">
    <citation type="submission" date="2019-12" db="EMBL/GenBank/DDBJ databases">
        <authorList>
            <person name="Alioto T."/>
            <person name="Alioto T."/>
            <person name="Gomez Garrido J."/>
        </authorList>
    </citation>
    <scope>NUCLEOTIDE SEQUENCE [LARGE SCALE GENOMIC DNA]</scope>
</reference>
<dbReference type="Proteomes" id="UP000594638">
    <property type="component" value="Unassembled WGS sequence"/>
</dbReference>
<keyword evidence="2" id="KW-1185">Reference proteome</keyword>
<evidence type="ECO:0000313" key="2">
    <source>
        <dbReference type="Proteomes" id="UP000594638"/>
    </source>
</evidence>
<dbReference type="EMBL" id="CACTIH010005469">
    <property type="protein sequence ID" value="CAA2994220.1"/>
    <property type="molecule type" value="Genomic_DNA"/>
</dbReference>
<dbReference type="AlphaFoldDB" id="A0A8S0SNR8"/>